<evidence type="ECO:0000313" key="3">
    <source>
        <dbReference type="Proteomes" id="UP000886805"/>
    </source>
</evidence>
<gene>
    <name evidence="2" type="ORF">H9849_00615</name>
</gene>
<dbReference type="Proteomes" id="UP000886805">
    <property type="component" value="Unassembled WGS sequence"/>
</dbReference>
<protein>
    <submittedName>
        <fullName evidence="2">Uncharacterized protein</fullName>
    </submittedName>
</protein>
<evidence type="ECO:0000256" key="1">
    <source>
        <dbReference type="SAM" id="Phobius"/>
    </source>
</evidence>
<feature type="transmembrane region" description="Helical" evidence="1">
    <location>
        <begin position="6"/>
        <end position="24"/>
    </location>
</feature>
<proteinExistence type="predicted"/>
<name>A0A9D2BCL5_9FIRM</name>
<keyword evidence="1" id="KW-0472">Membrane</keyword>
<comment type="caution">
    <text evidence="2">The sequence shown here is derived from an EMBL/GenBank/DDBJ whole genome shotgun (WGS) entry which is preliminary data.</text>
</comment>
<dbReference type="EMBL" id="DXEQ01000014">
    <property type="protein sequence ID" value="HIX71500.1"/>
    <property type="molecule type" value="Genomic_DNA"/>
</dbReference>
<evidence type="ECO:0000313" key="2">
    <source>
        <dbReference type="EMBL" id="HIX71500.1"/>
    </source>
</evidence>
<sequence length="90" mass="10280">MKKSKVLLFVAAVIGIFAGGYLLLRFVKDLFDDYAEEDLFDEDNDLDFIDEDFEEEDDVPPVKEEKPAKAAAKVRRGYIPIRLHKGETAE</sequence>
<dbReference type="AlphaFoldDB" id="A0A9D2BCL5"/>
<organism evidence="2 3">
    <name type="scientific">Candidatus Anaerobutyricum stercoripullorum</name>
    <dbReference type="NCBI Taxonomy" id="2838456"/>
    <lineage>
        <taxon>Bacteria</taxon>
        <taxon>Bacillati</taxon>
        <taxon>Bacillota</taxon>
        <taxon>Clostridia</taxon>
        <taxon>Lachnospirales</taxon>
        <taxon>Lachnospiraceae</taxon>
        <taxon>Anaerobutyricum</taxon>
    </lineage>
</organism>
<keyword evidence="1" id="KW-0812">Transmembrane</keyword>
<keyword evidence="1" id="KW-1133">Transmembrane helix</keyword>
<accession>A0A9D2BCL5</accession>
<reference evidence="2" key="1">
    <citation type="journal article" date="2021" name="PeerJ">
        <title>Extensive microbial diversity within the chicken gut microbiome revealed by metagenomics and culture.</title>
        <authorList>
            <person name="Gilroy R."/>
            <person name="Ravi A."/>
            <person name="Getino M."/>
            <person name="Pursley I."/>
            <person name="Horton D.L."/>
            <person name="Alikhan N.F."/>
            <person name="Baker D."/>
            <person name="Gharbi K."/>
            <person name="Hall N."/>
            <person name="Watson M."/>
            <person name="Adriaenssens E.M."/>
            <person name="Foster-Nyarko E."/>
            <person name="Jarju S."/>
            <person name="Secka A."/>
            <person name="Antonio M."/>
            <person name="Oren A."/>
            <person name="Chaudhuri R.R."/>
            <person name="La Ragione R."/>
            <person name="Hildebrand F."/>
            <person name="Pallen M.J."/>
        </authorList>
    </citation>
    <scope>NUCLEOTIDE SEQUENCE</scope>
    <source>
        <strain evidence="2">ChiSxjej3B15-1167</strain>
    </source>
</reference>
<reference evidence="2" key="2">
    <citation type="submission" date="2021-04" db="EMBL/GenBank/DDBJ databases">
        <authorList>
            <person name="Gilroy R."/>
        </authorList>
    </citation>
    <scope>NUCLEOTIDE SEQUENCE</scope>
    <source>
        <strain evidence="2">ChiSxjej3B15-1167</strain>
    </source>
</reference>